<keyword evidence="4" id="KW-1185">Reference proteome</keyword>
<dbReference type="Gene3D" id="3.30.1380.10">
    <property type="match status" value="1"/>
</dbReference>
<dbReference type="SUPFAM" id="SSF55166">
    <property type="entry name" value="Hedgehog/DD-peptidase"/>
    <property type="match status" value="1"/>
</dbReference>
<feature type="domain" description="Peptidase M15C" evidence="2">
    <location>
        <begin position="98"/>
        <end position="164"/>
    </location>
</feature>
<dbReference type="PANTHER" id="PTHR34385:SF1">
    <property type="entry name" value="PEPTIDOGLYCAN L-ALANYL-D-GLUTAMATE ENDOPEPTIDASE CWLK"/>
    <property type="match status" value="1"/>
</dbReference>
<evidence type="ECO:0000259" key="2">
    <source>
        <dbReference type="Pfam" id="PF13539"/>
    </source>
</evidence>
<dbReference type="InterPro" id="IPR009045">
    <property type="entry name" value="Zn_M74/Hedgehog-like"/>
</dbReference>
<dbReference type="EMBL" id="JBHRUJ010000001">
    <property type="protein sequence ID" value="MFC3209580.1"/>
    <property type="molecule type" value="Genomic_DNA"/>
</dbReference>
<name>A0ABV7KGY0_PLAOK</name>
<evidence type="ECO:0000313" key="4">
    <source>
        <dbReference type="Proteomes" id="UP001595625"/>
    </source>
</evidence>
<gene>
    <name evidence="3" type="ORF">ACFOEJ_00650</name>
</gene>
<dbReference type="Pfam" id="PF13539">
    <property type="entry name" value="Peptidase_M15_4"/>
    <property type="match status" value="1"/>
</dbReference>
<keyword evidence="1" id="KW-0812">Transmembrane</keyword>
<dbReference type="InterPro" id="IPR052179">
    <property type="entry name" value="DD-CPase-like"/>
</dbReference>
<organism evidence="3 4">
    <name type="scientific">Planomicrobium okeanokoites</name>
    <name type="common">Planococcus okeanokoites</name>
    <name type="synonym">Flavobacterium okeanokoites</name>
    <dbReference type="NCBI Taxonomy" id="244"/>
    <lineage>
        <taxon>Bacteria</taxon>
        <taxon>Bacillati</taxon>
        <taxon>Bacillota</taxon>
        <taxon>Bacilli</taxon>
        <taxon>Bacillales</taxon>
        <taxon>Caryophanaceae</taxon>
        <taxon>Planomicrobium</taxon>
    </lineage>
</organism>
<keyword evidence="1" id="KW-1133">Transmembrane helix</keyword>
<dbReference type="RefSeq" id="WP_084243128.1">
    <property type="nucleotide sequence ID" value="NZ_CANMQG010000003.1"/>
</dbReference>
<protein>
    <submittedName>
        <fullName evidence="3">M15 family metallopeptidase</fullName>
    </submittedName>
</protein>
<dbReference type="Proteomes" id="UP001595625">
    <property type="component" value="Unassembled WGS sequence"/>
</dbReference>
<evidence type="ECO:0000256" key="1">
    <source>
        <dbReference type="SAM" id="Phobius"/>
    </source>
</evidence>
<reference evidence="4" key="1">
    <citation type="journal article" date="2019" name="Int. J. Syst. Evol. Microbiol.">
        <title>The Global Catalogue of Microorganisms (GCM) 10K type strain sequencing project: providing services to taxonomists for standard genome sequencing and annotation.</title>
        <authorList>
            <consortium name="The Broad Institute Genomics Platform"/>
            <consortium name="The Broad Institute Genome Sequencing Center for Infectious Disease"/>
            <person name="Wu L."/>
            <person name="Ma J."/>
        </authorList>
    </citation>
    <scope>NUCLEOTIDE SEQUENCE [LARGE SCALE GENOMIC DNA]</scope>
    <source>
        <strain evidence="4">CCM 320</strain>
    </source>
</reference>
<accession>A0ABV7KGY0</accession>
<evidence type="ECO:0000313" key="3">
    <source>
        <dbReference type="EMBL" id="MFC3209580.1"/>
    </source>
</evidence>
<sequence length="185" mass="21329">MKNAKTAFTILFLLLLGGFLFIWIQREIEFREELESRPLPDSLHPIVAEKSRELVDAAEEIGIDIVITDGFRSFEEQDALHQQGRTSDGNIVTYAEPGESYHNYGLAIDFALKLDDGSVVWDIERDDNGNSRSDWFEVAEIGKELGFDWGGDWNRFKDYPHLEMPFGLSIRELQKGWRPEDTMEK</sequence>
<dbReference type="PANTHER" id="PTHR34385">
    <property type="entry name" value="D-ALANYL-D-ALANINE CARBOXYPEPTIDASE"/>
    <property type="match status" value="1"/>
</dbReference>
<proteinExistence type="predicted"/>
<dbReference type="InterPro" id="IPR039561">
    <property type="entry name" value="Peptidase_M15C"/>
</dbReference>
<dbReference type="CDD" id="cd14845">
    <property type="entry name" value="L-Ala-D-Glu_peptidase_like"/>
    <property type="match status" value="1"/>
</dbReference>
<keyword evidence="1" id="KW-0472">Membrane</keyword>
<comment type="caution">
    <text evidence="3">The sequence shown here is derived from an EMBL/GenBank/DDBJ whole genome shotgun (WGS) entry which is preliminary data.</text>
</comment>
<feature type="transmembrane region" description="Helical" evidence="1">
    <location>
        <begin position="6"/>
        <end position="24"/>
    </location>
</feature>